<keyword evidence="3" id="KW-0812">Transmembrane</keyword>
<evidence type="ECO:0000256" key="3">
    <source>
        <dbReference type="SAM" id="Phobius"/>
    </source>
</evidence>
<dbReference type="GO" id="GO:0016791">
    <property type="term" value="F:phosphatase activity"/>
    <property type="evidence" value="ECO:0007669"/>
    <property type="project" value="TreeGrafter"/>
</dbReference>
<evidence type="ECO:0000259" key="4">
    <source>
        <dbReference type="SMART" id="SM00331"/>
    </source>
</evidence>
<keyword evidence="3" id="KW-1133">Transmembrane helix</keyword>
<evidence type="ECO:0000313" key="5">
    <source>
        <dbReference type="EMBL" id="MBR7675149.1"/>
    </source>
</evidence>
<dbReference type="InterPro" id="IPR052016">
    <property type="entry name" value="Bact_Sigma-Reg"/>
</dbReference>
<dbReference type="AlphaFoldDB" id="A0A8T4IST4"/>
<dbReference type="Gene3D" id="3.60.40.10">
    <property type="entry name" value="PPM-type phosphatase domain"/>
    <property type="match status" value="1"/>
</dbReference>
<keyword evidence="3" id="KW-0472">Membrane</keyword>
<dbReference type="SMART" id="SM00331">
    <property type="entry name" value="PP2C_SIG"/>
    <property type="match status" value="1"/>
</dbReference>
<feature type="transmembrane region" description="Helical" evidence="3">
    <location>
        <begin position="59"/>
        <end position="79"/>
    </location>
</feature>
<sequence length="385" mass="40076">MTLEEAAPPKYFFGSLLSAAVLLAALLYRPLGTAAMGALCVLVLAALDISQGSAYDPHIVGSLVTLLVVAGLVTLLSVARERTVRQLTQVRAVAQAAQLALLRPLPERIGPVRVAGFYRAADDEALIGGDLYSVRQTPYGVRVLVGDVRGKGIGATGTVATIMASFREAAVTCEDLAEVAGRIEMAMALDREDATPPGGAGPPGDGALPQDTGPDDELFATAVLMEFPGDAEEVRVLDRGHPPLLRLAPDGATPLTATPGLPLGLGDLSEGTERAEGFPMPVGDMLVAYSDGVTEARGRDGAFYPLRQRLNDHFCRPADEPGGSGGSGCFEGRGTVPAEIVTFLQDDVARWAPTIGDDMVVVVLRRLPSADSPGPPGTPEPTATY</sequence>
<gene>
    <name evidence="5" type="ORF">KDA82_19400</name>
</gene>
<dbReference type="InterPro" id="IPR036457">
    <property type="entry name" value="PPM-type-like_dom_sf"/>
</dbReference>
<dbReference type="Proteomes" id="UP000675554">
    <property type="component" value="Unassembled WGS sequence"/>
</dbReference>
<keyword evidence="1" id="KW-0378">Hydrolase</keyword>
<dbReference type="PANTHER" id="PTHR43156">
    <property type="entry name" value="STAGE II SPORULATION PROTEIN E-RELATED"/>
    <property type="match status" value="1"/>
</dbReference>
<keyword evidence="6" id="KW-1185">Reference proteome</keyword>
<name>A0A8T4IST4_9ACTN</name>
<dbReference type="InterPro" id="IPR001932">
    <property type="entry name" value="PPM-type_phosphatase-like_dom"/>
</dbReference>
<dbReference type="EMBL" id="JAGSMN010000437">
    <property type="protein sequence ID" value="MBR7675149.1"/>
    <property type="molecule type" value="Genomic_DNA"/>
</dbReference>
<feature type="transmembrane region" description="Helical" evidence="3">
    <location>
        <begin position="35"/>
        <end position="53"/>
    </location>
</feature>
<feature type="region of interest" description="Disordered" evidence="2">
    <location>
        <begin position="192"/>
        <end position="214"/>
    </location>
</feature>
<evidence type="ECO:0000313" key="6">
    <source>
        <dbReference type="Proteomes" id="UP000675554"/>
    </source>
</evidence>
<feature type="domain" description="PPM-type phosphatase" evidence="4">
    <location>
        <begin position="112"/>
        <end position="366"/>
    </location>
</feature>
<reference evidence="5" key="1">
    <citation type="submission" date="2021-04" db="EMBL/GenBank/DDBJ databases">
        <title>Sequencing of actinobacteria type strains.</title>
        <authorList>
            <person name="Nguyen G.-S."/>
            <person name="Wentzel A."/>
        </authorList>
    </citation>
    <scope>NUCLEOTIDE SEQUENCE</scope>
    <source>
        <strain evidence="5">DSM 42095</strain>
    </source>
</reference>
<proteinExistence type="predicted"/>
<accession>A0A8T4IST4</accession>
<protein>
    <submittedName>
        <fullName evidence="5">Serine/threonine-protein phosphatase</fullName>
    </submittedName>
</protein>
<comment type="caution">
    <text evidence="5">The sequence shown here is derived from an EMBL/GenBank/DDBJ whole genome shotgun (WGS) entry which is preliminary data.</text>
</comment>
<dbReference type="Pfam" id="PF07228">
    <property type="entry name" value="SpoIIE"/>
    <property type="match status" value="1"/>
</dbReference>
<organism evidence="5 6">
    <name type="scientific">Streptomyces daliensis</name>
    <dbReference type="NCBI Taxonomy" id="299421"/>
    <lineage>
        <taxon>Bacteria</taxon>
        <taxon>Bacillati</taxon>
        <taxon>Actinomycetota</taxon>
        <taxon>Actinomycetes</taxon>
        <taxon>Kitasatosporales</taxon>
        <taxon>Streptomycetaceae</taxon>
        <taxon>Streptomyces</taxon>
    </lineage>
</organism>
<evidence type="ECO:0000256" key="1">
    <source>
        <dbReference type="ARBA" id="ARBA00022801"/>
    </source>
</evidence>
<evidence type="ECO:0000256" key="2">
    <source>
        <dbReference type="SAM" id="MobiDB-lite"/>
    </source>
</evidence>
<dbReference type="PANTHER" id="PTHR43156:SF2">
    <property type="entry name" value="STAGE II SPORULATION PROTEIN E"/>
    <property type="match status" value="1"/>
</dbReference>